<evidence type="ECO:0000256" key="2">
    <source>
        <dbReference type="SAM" id="MobiDB-lite"/>
    </source>
</evidence>
<protein>
    <submittedName>
        <fullName evidence="4">YbhB/YbcL family Raf kinase inhibitor-like protein</fullName>
    </submittedName>
</protein>
<dbReference type="Gene3D" id="3.90.280.10">
    <property type="entry name" value="PEBP-like"/>
    <property type="match status" value="1"/>
</dbReference>
<keyword evidence="5" id="KW-1185">Reference proteome</keyword>
<dbReference type="Pfam" id="PF01161">
    <property type="entry name" value="PBP"/>
    <property type="match status" value="1"/>
</dbReference>
<dbReference type="InterPro" id="IPR036610">
    <property type="entry name" value="PEBP-like_sf"/>
</dbReference>
<sequence>MREYEPYKDLPAGQVDLHLRSTDFADGASLPETATGAGTRPLGADKNPQLSWDKAPEGTKSLLISCYDPDAPTPSGYWHWVAINVDPETTSIAAGGSNDMPEGTVTLKNDGGAPTFQGAAPPQGHGPHRYIFAVLALDTVLELDRETRPAIAYFLSRPHVLGRGLLTGTWEN</sequence>
<dbReference type="RefSeq" id="WP_102165805.1">
    <property type="nucleotide sequence ID" value="NZ_CAMYCL010000031.1"/>
</dbReference>
<name>A0AAW9HWE0_9ACTO</name>
<dbReference type="SUPFAM" id="SSF49777">
    <property type="entry name" value="PEBP-like"/>
    <property type="match status" value="1"/>
</dbReference>
<dbReference type="PANTHER" id="PTHR30289:SF1">
    <property type="entry name" value="PEBP (PHOSPHATIDYLETHANOLAMINE-BINDING PROTEIN) FAMILY PROTEIN"/>
    <property type="match status" value="1"/>
</dbReference>
<evidence type="ECO:0000313" key="5">
    <source>
        <dbReference type="Proteomes" id="UP001275049"/>
    </source>
</evidence>
<dbReference type="EMBL" id="JAWNGC010000002">
    <property type="protein sequence ID" value="MDY5154590.1"/>
    <property type="molecule type" value="Genomic_DNA"/>
</dbReference>
<dbReference type="PANTHER" id="PTHR30289">
    <property type="entry name" value="UNCHARACTERIZED PROTEIN YBCL-RELATED"/>
    <property type="match status" value="1"/>
</dbReference>
<gene>
    <name evidence="4" type="ORF">R6G80_02470</name>
    <name evidence="3" type="ORF">R6G86_06350</name>
</gene>
<reference evidence="4 5" key="1">
    <citation type="submission" date="2023-10" db="EMBL/GenBank/DDBJ databases">
        <title>Whole Genome based description of the genera Actinobaculum and Actinotignum reveals a complex phylogenetic relationship within the species included in the genus Actinotignum.</title>
        <authorList>
            <person name="Jensen C.S."/>
            <person name="Dargis R."/>
            <person name="Kemp M."/>
            <person name="Christensen J.J."/>
        </authorList>
    </citation>
    <scope>NUCLEOTIDE SEQUENCE</scope>
    <source>
        <strain evidence="4">SLA_B511</strain>
        <strain evidence="3 5">SLA_B974</strain>
    </source>
</reference>
<keyword evidence="4" id="KW-0649">Protein kinase inhibitor</keyword>
<organism evidence="4 6">
    <name type="scientific">Actinotignum urinale</name>
    <dbReference type="NCBI Taxonomy" id="190146"/>
    <lineage>
        <taxon>Bacteria</taxon>
        <taxon>Bacillati</taxon>
        <taxon>Actinomycetota</taxon>
        <taxon>Actinomycetes</taxon>
        <taxon>Actinomycetales</taxon>
        <taxon>Actinomycetaceae</taxon>
        <taxon>Actinotignum</taxon>
    </lineage>
</organism>
<comment type="caution">
    <text evidence="4">The sequence shown here is derived from an EMBL/GenBank/DDBJ whole genome shotgun (WGS) entry which is preliminary data.</text>
</comment>
<feature type="region of interest" description="Disordered" evidence="2">
    <location>
        <begin position="26"/>
        <end position="50"/>
    </location>
</feature>
<evidence type="ECO:0000256" key="1">
    <source>
        <dbReference type="ARBA" id="ARBA00007120"/>
    </source>
</evidence>
<evidence type="ECO:0000313" key="3">
    <source>
        <dbReference type="EMBL" id="MDY5133355.1"/>
    </source>
</evidence>
<evidence type="ECO:0000313" key="4">
    <source>
        <dbReference type="EMBL" id="MDY5154590.1"/>
    </source>
</evidence>
<accession>A0AAW9HWE0</accession>
<dbReference type="Proteomes" id="UP001275049">
    <property type="component" value="Unassembled WGS sequence"/>
</dbReference>
<dbReference type="InterPro" id="IPR008914">
    <property type="entry name" value="PEBP"/>
</dbReference>
<dbReference type="CDD" id="cd00865">
    <property type="entry name" value="PEBP_bact_arch"/>
    <property type="match status" value="1"/>
</dbReference>
<comment type="similarity">
    <text evidence="1">Belongs to the UPF0098 family.</text>
</comment>
<dbReference type="EMBL" id="JAWNGA010000010">
    <property type="protein sequence ID" value="MDY5133355.1"/>
    <property type="molecule type" value="Genomic_DNA"/>
</dbReference>
<dbReference type="Proteomes" id="UP001281731">
    <property type="component" value="Unassembled WGS sequence"/>
</dbReference>
<dbReference type="InterPro" id="IPR005247">
    <property type="entry name" value="YbhB_YbcL/LppC-like"/>
</dbReference>
<proteinExistence type="inferred from homology"/>
<dbReference type="NCBIfam" id="TIGR00481">
    <property type="entry name" value="YbhB/YbcL family Raf kinase inhibitor-like protein"/>
    <property type="match status" value="1"/>
</dbReference>
<dbReference type="AlphaFoldDB" id="A0AAW9HWE0"/>
<dbReference type="GO" id="GO:0004860">
    <property type="term" value="F:protein kinase inhibitor activity"/>
    <property type="evidence" value="ECO:0007669"/>
    <property type="project" value="UniProtKB-KW"/>
</dbReference>
<evidence type="ECO:0000313" key="6">
    <source>
        <dbReference type="Proteomes" id="UP001281731"/>
    </source>
</evidence>